<evidence type="ECO:0000256" key="5">
    <source>
        <dbReference type="ARBA" id="ARBA00022729"/>
    </source>
</evidence>
<comment type="function">
    <text evidence="1">VSG forms a coat on the surface of the parasite. The trypanosome evades the immune response of the host by expressing a series of antigenically distinct VSGs from an estimated 1000 VSG genes.</text>
</comment>
<dbReference type="InterPro" id="IPR025932">
    <property type="entry name" value="Trypano_VSG_B_N_dom"/>
</dbReference>
<evidence type="ECO:0000256" key="9">
    <source>
        <dbReference type="SAM" id="MobiDB-lite"/>
    </source>
</evidence>
<comment type="caution">
    <text evidence="12">The sequence shown here is derived from an EMBL/GenBank/DDBJ whole genome shotgun (WGS) entry which is preliminary data.</text>
</comment>
<dbReference type="EMBL" id="CAEQ01002359">
    <property type="protein sequence ID" value="CCD16603.1"/>
    <property type="molecule type" value="Genomic_DNA"/>
</dbReference>
<evidence type="ECO:0000256" key="1">
    <source>
        <dbReference type="ARBA" id="ARBA00002523"/>
    </source>
</evidence>
<keyword evidence="6" id="KW-0472">Membrane</keyword>
<keyword evidence="5 10" id="KW-0732">Signal</keyword>
<keyword evidence="8" id="KW-0449">Lipoprotein</keyword>
<keyword evidence="4" id="KW-0336">GPI-anchor</keyword>
<dbReference type="GO" id="GO:0098552">
    <property type="term" value="C:side of membrane"/>
    <property type="evidence" value="ECO:0007669"/>
    <property type="project" value="UniProtKB-KW"/>
</dbReference>
<protein>
    <submittedName>
        <fullName evidence="12">Variant surface glycoprotein</fullName>
    </submittedName>
</protein>
<feature type="domain" description="Trypanosome variant surface glycoprotein B-type N-terminal" evidence="11">
    <location>
        <begin position="53"/>
        <end position="257"/>
    </location>
</feature>
<evidence type="ECO:0000256" key="6">
    <source>
        <dbReference type="ARBA" id="ARBA00023136"/>
    </source>
</evidence>
<evidence type="ECO:0000259" key="11">
    <source>
        <dbReference type="Pfam" id="PF13206"/>
    </source>
</evidence>
<name>F9WH14_TRYCI</name>
<evidence type="ECO:0000256" key="8">
    <source>
        <dbReference type="ARBA" id="ARBA00023288"/>
    </source>
</evidence>
<keyword evidence="3" id="KW-1003">Cell membrane</keyword>
<evidence type="ECO:0000256" key="7">
    <source>
        <dbReference type="ARBA" id="ARBA00023180"/>
    </source>
</evidence>
<comment type="subcellular location">
    <subcellularLocation>
        <location evidence="2">Cell membrane</location>
        <topology evidence="2">Lipid-anchor</topology>
        <topology evidence="2">GPI-anchor</topology>
    </subcellularLocation>
</comment>
<evidence type="ECO:0000313" key="13">
    <source>
        <dbReference type="Proteomes" id="UP000000702"/>
    </source>
</evidence>
<evidence type="ECO:0000256" key="3">
    <source>
        <dbReference type="ARBA" id="ARBA00022475"/>
    </source>
</evidence>
<dbReference type="VEuPathDB" id="TriTrypDB:TcIL3000_0_15130"/>
<dbReference type="AlphaFoldDB" id="F9WH14"/>
<dbReference type="Proteomes" id="UP000000702">
    <property type="component" value="Unassembled WGS sequence"/>
</dbReference>
<feature type="region of interest" description="Disordered" evidence="9">
    <location>
        <begin position="255"/>
        <end position="353"/>
    </location>
</feature>
<reference evidence="12 13" key="2">
    <citation type="journal article" date="2012" name="Proc. Natl. Acad. Sci. U.S.A.">
        <title>Antigenic diversity is generated by distinct evolutionary mechanisms in African trypanosome species.</title>
        <authorList>
            <person name="Jackson A.P."/>
            <person name="Berry A."/>
            <person name="Aslett M."/>
            <person name="Allison H.C."/>
            <person name="Burton P."/>
            <person name="Vavrova-Anderson J."/>
            <person name="Brown R."/>
            <person name="Browne H."/>
            <person name="Corton N."/>
            <person name="Hauser H."/>
            <person name="Gamble J."/>
            <person name="Gilderthorp R."/>
            <person name="Marcello L."/>
            <person name="McQuillan J."/>
            <person name="Otto T.D."/>
            <person name="Quail M.A."/>
            <person name="Sanders M.J."/>
            <person name="van Tonder A."/>
            <person name="Ginger M.L."/>
            <person name="Field M.C."/>
            <person name="Barry J.D."/>
            <person name="Hertz-Fowler C."/>
            <person name="Berriman M."/>
        </authorList>
    </citation>
    <scope>NUCLEOTIDE SEQUENCE [LARGE SCALE GENOMIC DNA]</scope>
    <source>
        <strain evidence="12 13">IL3000</strain>
    </source>
</reference>
<keyword evidence="7" id="KW-0325">Glycoprotein</keyword>
<keyword evidence="13" id="KW-1185">Reference proteome</keyword>
<feature type="compositionally biased region" description="Polar residues" evidence="9">
    <location>
        <begin position="257"/>
        <end position="274"/>
    </location>
</feature>
<organism evidence="12 13">
    <name type="scientific">Trypanosoma congolense (strain IL3000)</name>
    <dbReference type="NCBI Taxonomy" id="1068625"/>
    <lineage>
        <taxon>Eukaryota</taxon>
        <taxon>Discoba</taxon>
        <taxon>Euglenozoa</taxon>
        <taxon>Kinetoplastea</taxon>
        <taxon>Metakinetoplastina</taxon>
        <taxon>Trypanosomatida</taxon>
        <taxon>Trypanosomatidae</taxon>
        <taxon>Trypanosoma</taxon>
        <taxon>Nannomonas</taxon>
    </lineage>
</organism>
<gene>
    <name evidence="12" type="ORF">TCIL3000_0_15130</name>
</gene>
<feature type="compositionally biased region" description="Basic and acidic residues" evidence="9">
    <location>
        <begin position="294"/>
        <end position="304"/>
    </location>
</feature>
<dbReference type="GO" id="GO:0005886">
    <property type="term" value="C:plasma membrane"/>
    <property type="evidence" value="ECO:0007669"/>
    <property type="project" value="UniProtKB-SubCell"/>
</dbReference>
<feature type="chain" id="PRO_5003390376" evidence="10">
    <location>
        <begin position="18"/>
        <end position="409"/>
    </location>
</feature>
<sequence length="409" mass="44373">MRMKAVAFFLGIGISMGMIFGSGHTEDAFDALCKVLQAAERVLNKTGQHSGPLREALYGKSGGVLRVEKGQVTVKGRCNNQVNRGLVCTYRSGGYGYLAETFPGAILCLCTPGSGRGVNTLCGFGASQPRDIWSGGGTTIEHKNSLFQNFWDNVIKKCHYKKWNEWVTHGDEVSALETAVERARDALKQGPRGKNNFFYLGEQVGFNGCTGINPRNGCVAYHQGRGEDKHTVHILWADAIKEAISDLKKAWKPKAAQASSVPATLTSSDSTPNEPESFYPHEPSDTSNPTNTTEEWHNEERHPTETASPAHQSRPTSRTRRSTTERPTATGTAPDDTSTSDEPEILDPTAAPFPLGDGTNILAPLGLFMAASSFSKKHDLPPSLSVSMSPFPLSAHYISFHIFSLSLVS</sequence>
<proteinExistence type="predicted"/>
<evidence type="ECO:0000256" key="4">
    <source>
        <dbReference type="ARBA" id="ARBA00022622"/>
    </source>
</evidence>
<reference evidence="13" key="1">
    <citation type="submission" date="2011-07" db="EMBL/GenBank/DDBJ databases">
        <title>Divergent evolution of antigenic variation in African trypanosomes.</title>
        <authorList>
            <person name="Jackson A.P."/>
            <person name="Berry A."/>
            <person name="Allison H.C."/>
            <person name="Burton P."/>
            <person name="Anderson J."/>
            <person name="Aslett M."/>
            <person name="Brown R."/>
            <person name="Corton N."/>
            <person name="Harris D."/>
            <person name="Hauser H."/>
            <person name="Gamble J."/>
            <person name="Gilderthorp R."/>
            <person name="McQuillan J."/>
            <person name="Quail M.A."/>
            <person name="Sanders M."/>
            <person name="Van Tonder A."/>
            <person name="Ginger M.L."/>
            <person name="Donelson J.E."/>
            <person name="Field M.C."/>
            <person name="Barry J.D."/>
            <person name="Berriman M."/>
            <person name="Hertz-Fowler C."/>
        </authorList>
    </citation>
    <scope>NUCLEOTIDE SEQUENCE [LARGE SCALE GENOMIC DNA]</scope>
    <source>
        <strain evidence="13">IL3000</strain>
    </source>
</reference>
<evidence type="ECO:0000313" key="12">
    <source>
        <dbReference type="EMBL" id="CCD16603.1"/>
    </source>
</evidence>
<accession>F9WH14</accession>
<evidence type="ECO:0000256" key="10">
    <source>
        <dbReference type="SAM" id="SignalP"/>
    </source>
</evidence>
<feature type="signal peptide" evidence="10">
    <location>
        <begin position="1"/>
        <end position="17"/>
    </location>
</feature>
<dbReference type="Pfam" id="PF13206">
    <property type="entry name" value="VSG_B"/>
    <property type="match status" value="1"/>
</dbReference>
<evidence type="ECO:0000256" key="2">
    <source>
        <dbReference type="ARBA" id="ARBA00004609"/>
    </source>
</evidence>